<accession>A0ACA9S7Z6</accession>
<protein>
    <submittedName>
        <fullName evidence="1">23675_t:CDS:1</fullName>
    </submittedName>
</protein>
<organism evidence="1 2">
    <name type="scientific">Racocetra persica</name>
    <dbReference type="NCBI Taxonomy" id="160502"/>
    <lineage>
        <taxon>Eukaryota</taxon>
        <taxon>Fungi</taxon>
        <taxon>Fungi incertae sedis</taxon>
        <taxon>Mucoromycota</taxon>
        <taxon>Glomeromycotina</taxon>
        <taxon>Glomeromycetes</taxon>
        <taxon>Diversisporales</taxon>
        <taxon>Gigasporaceae</taxon>
        <taxon>Racocetra</taxon>
    </lineage>
</organism>
<dbReference type="Proteomes" id="UP000789920">
    <property type="component" value="Unassembled WGS sequence"/>
</dbReference>
<proteinExistence type="predicted"/>
<dbReference type="EMBL" id="CAJVQC010098385">
    <property type="protein sequence ID" value="CAG8830038.1"/>
    <property type="molecule type" value="Genomic_DNA"/>
</dbReference>
<evidence type="ECO:0000313" key="2">
    <source>
        <dbReference type="Proteomes" id="UP000789920"/>
    </source>
</evidence>
<keyword evidence="2" id="KW-1185">Reference proteome</keyword>
<comment type="caution">
    <text evidence="1">The sequence shown here is derived from an EMBL/GenBank/DDBJ whole genome shotgun (WGS) entry which is preliminary data.</text>
</comment>
<reference evidence="1" key="1">
    <citation type="submission" date="2021-06" db="EMBL/GenBank/DDBJ databases">
        <authorList>
            <person name="Kallberg Y."/>
            <person name="Tangrot J."/>
            <person name="Rosling A."/>
        </authorList>
    </citation>
    <scope>NUCLEOTIDE SEQUENCE</scope>
    <source>
        <strain evidence="1">MA461A</strain>
    </source>
</reference>
<name>A0ACA9S7Z6_9GLOM</name>
<gene>
    <name evidence="1" type="ORF">RPERSI_LOCUS27670</name>
</gene>
<sequence length="44" mass="5096">EPESSDQYLLSDYDSNEEIDIFSSIEFDNSNEPNAELTLTIQPW</sequence>
<evidence type="ECO:0000313" key="1">
    <source>
        <dbReference type="EMBL" id="CAG8830038.1"/>
    </source>
</evidence>
<feature type="non-terminal residue" evidence="1">
    <location>
        <position position="1"/>
    </location>
</feature>